<dbReference type="RefSeq" id="WP_255038225.1">
    <property type="nucleotide sequence ID" value="NZ_RJUF01000174.1"/>
</dbReference>
<gene>
    <name evidence="5" type="ORF">EGI31_16450</name>
</gene>
<dbReference type="InterPro" id="IPR029000">
    <property type="entry name" value="Cyclophilin-like_dom_sf"/>
</dbReference>
<proteinExistence type="predicted"/>
<comment type="caution">
    <text evidence="5">The sequence shown here is derived from an EMBL/GenBank/DDBJ whole genome shotgun (WGS) entry which is preliminary data.</text>
</comment>
<dbReference type="SMART" id="SM00797">
    <property type="entry name" value="AHS2"/>
    <property type="match status" value="1"/>
</dbReference>
<keyword evidence="2" id="KW-0378">Hydrolase</keyword>
<evidence type="ECO:0000256" key="3">
    <source>
        <dbReference type="ARBA" id="ARBA00022840"/>
    </source>
</evidence>
<dbReference type="AlphaFoldDB" id="A0AAE3H4W5"/>
<accession>A0AAE3H4W5</accession>
<evidence type="ECO:0000313" key="5">
    <source>
        <dbReference type="EMBL" id="MCP9764532.1"/>
    </source>
</evidence>
<dbReference type="InterPro" id="IPR052708">
    <property type="entry name" value="PxpC"/>
</dbReference>
<dbReference type="InterPro" id="IPR003778">
    <property type="entry name" value="CT_A_B"/>
</dbReference>
<protein>
    <submittedName>
        <fullName evidence="5">Biotin-dependent carboxyltransferase family protein</fullName>
    </submittedName>
</protein>
<dbReference type="Proteomes" id="UP001204144">
    <property type="component" value="Unassembled WGS sequence"/>
</dbReference>
<dbReference type="SUPFAM" id="SSF50891">
    <property type="entry name" value="Cyclophilin-like"/>
    <property type="match status" value="1"/>
</dbReference>
<evidence type="ECO:0000313" key="6">
    <source>
        <dbReference type="Proteomes" id="UP001204144"/>
    </source>
</evidence>
<dbReference type="GO" id="GO:0005524">
    <property type="term" value="F:ATP binding"/>
    <property type="evidence" value="ECO:0007669"/>
    <property type="project" value="UniProtKB-KW"/>
</dbReference>
<sequence length="309" mass="34735">MKILKKGILSSFQDQGRIGYQSMGVNIGGVMDSLSFRLLNFILGNNENEAAIEIHFPGPQIEFEESCYFAITGAEFNASLNSSLIRNNKMYGVQPGDIIVFRNKIKGERLYFGVKGGFESLDWLNSKSTNSQLNYPTFSGKIKLKSKVQSTITQTNYGVDFAPDYTEKRIKFVPSFEFDQLTEDSVHHLLNSEFLISKDSNRMGYRLSGEPLHLNQNKELVSASVTKGTIQLLPDGQLIILMADAQVSGGYPKLGFVIENDISKLSQLGSQTKIEFERISYENAVEIMLQTKKTIDLIQKSLKLREKEN</sequence>
<evidence type="ECO:0000256" key="2">
    <source>
        <dbReference type="ARBA" id="ARBA00022801"/>
    </source>
</evidence>
<dbReference type="PANTHER" id="PTHR43309">
    <property type="entry name" value="5-OXOPROLINASE SUBUNIT C"/>
    <property type="match status" value="1"/>
</dbReference>
<dbReference type="GO" id="GO:0016787">
    <property type="term" value="F:hydrolase activity"/>
    <property type="evidence" value="ECO:0007669"/>
    <property type="project" value="UniProtKB-KW"/>
</dbReference>
<reference evidence="5 6" key="1">
    <citation type="submission" date="2018-11" db="EMBL/GenBank/DDBJ databases">
        <title>Novel bacteria species description.</title>
        <authorList>
            <person name="Han J.-H."/>
        </authorList>
    </citation>
    <scope>NUCLEOTIDE SEQUENCE [LARGE SCALE GENOMIC DNA]</scope>
    <source>
        <strain evidence="5 6">KCTC23259</strain>
    </source>
</reference>
<dbReference type="Gene3D" id="2.40.100.10">
    <property type="entry name" value="Cyclophilin-like"/>
    <property type="match status" value="1"/>
</dbReference>
<keyword evidence="1" id="KW-0547">Nucleotide-binding</keyword>
<organism evidence="5 6">
    <name type="scientific">Lacihabitans soyangensis</name>
    <dbReference type="NCBI Taxonomy" id="869394"/>
    <lineage>
        <taxon>Bacteria</taxon>
        <taxon>Pseudomonadati</taxon>
        <taxon>Bacteroidota</taxon>
        <taxon>Cytophagia</taxon>
        <taxon>Cytophagales</taxon>
        <taxon>Leadbetterellaceae</taxon>
        <taxon>Lacihabitans</taxon>
    </lineage>
</organism>
<keyword evidence="6" id="KW-1185">Reference proteome</keyword>
<feature type="domain" description="Carboxyltransferase" evidence="4">
    <location>
        <begin position="22"/>
        <end position="294"/>
    </location>
</feature>
<keyword evidence="3" id="KW-0067">ATP-binding</keyword>
<evidence type="ECO:0000256" key="1">
    <source>
        <dbReference type="ARBA" id="ARBA00022741"/>
    </source>
</evidence>
<dbReference type="PANTHER" id="PTHR43309:SF5">
    <property type="entry name" value="5-OXOPROLINASE SUBUNIT C"/>
    <property type="match status" value="1"/>
</dbReference>
<dbReference type="EMBL" id="RJUF01000174">
    <property type="protein sequence ID" value="MCP9764532.1"/>
    <property type="molecule type" value="Genomic_DNA"/>
</dbReference>
<name>A0AAE3H4W5_9BACT</name>
<dbReference type="Pfam" id="PF02626">
    <property type="entry name" value="CT_A_B"/>
    <property type="match status" value="1"/>
</dbReference>
<evidence type="ECO:0000259" key="4">
    <source>
        <dbReference type="SMART" id="SM00797"/>
    </source>
</evidence>